<feature type="domain" description="YokE-like PH" evidence="2">
    <location>
        <begin position="110"/>
        <end position="204"/>
    </location>
</feature>
<dbReference type="Pfam" id="PF09851">
    <property type="entry name" value="SHOCT"/>
    <property type="match status" value="1"/>
</dbReference>
<reference evidence="3 4" key="1">
    <citation type="submission" date="2017-09" db="EMBL/GenBank/DDBJ databases">
        <title>Large-scale bioinformatics analysis of Bacillus genomes uncovers conserved roles of natural products in bacterial physiology.</title>
        <authorList>
            <consortium name="Agbiome Team Llc"/>
            <person name="Bleich R.M."/>
            <person name="Grubbs K.J."/>
            <person name="Santa Maria K.C."/>
            <person name="Allen S.E."/>
            <person name="Farag S."/>
            <person name="Shank E.A."/>
            <person name="Bowers A."/>
        </authorList>
    </citation>
    <scope>NUCLEOTIDE SEQUENCE [LARGE SCALE GENOMIC DNA]</scope>
    <source>
        <strain evidence="3 4">AFS089089</strain>
    </source>
</reference>
<evidence type="ECO:0000259" key="2">
    <source>
        <dbReference type="Pfam" id="PF14470"/>
    </source>
</evidence>
<evidence type="ECO:0000313" key="3">
    <source>
        <dbReference type="EMBL" id="PEA86343.1"/>
    </source>
</evidence>
<dbReference type="RefSeq" id="WP_098902718.1">
    <property type="nucleotide sequence ID" value="NZ_NVNL01000081.1"/>
</dbReference>
<comment type="caution">
    <text evidence="3">The sequence shown here is derived from an EMBL/GenBank/DDBJ whole genome shotgun (WGS) entry which is preliminary data.</text>
</comment>
<accession>A0A9X6Y7J2</accession>
<dbReference type="InterPro" id="IPR039519">
    <property type="entry name" value="YokE-like_PH"/>
</dbReference>
<evidence type="ECO:0008006" key="5">
    <source>
        <dbReference type="Google" id="ProtNLM"/>
    </source>
</evidence>
<evidence type="ECO:0000259" key="1">
    <source>
        <dbReference type="Pfam" id="PF09851"/>
    </source>
</evidence>
<evidence type="ECO:0000313" key="4">
    <source>
        <dbReference type="Proteomes" id="UP000220702"/>
    </source>
</evidence>
<proteinExistence type="predicted"/>
<dbReference type="InterPro" id="IPR018649">
    <property type="entry name" value="SHOCT"/>
</dbReference>
<organism evidence="3 4">
    <name type="scientific">Bacillus thuringiensis</name>
    <dbReference type="NCBI Taxonomy" id="1428"/>
    <lineage>
        <taxon>Bacteria</taxon>
        <taxon>Bacillati</taxon>
        <taxon>Bacillota</taxon>
        <taxon>Bacilli</taxon>
        <taxon>Bacillales</taxon>
        <taxon>Bacillaceae</taxon>
        <taxon>Bacillus</taxon>
        <taxon>Bacillus cereus group</taxon>
    </lineage>
</organism>
<dbReference type="Proteomes" id="UP000220702">
    <property type="component" value="Unassembled WGS sequence"/>
</dbReference>
<dbReference type="Pfam" id="PF14470">
    <property type="entry name" value="bPH_3"/>
    <property type="match status" value="1"/>
</dbReference>
<dbReference type="EMBL" id="NVNL01000081">
    <property type="protein sequence ID" value="PEA86343.1"/>
    <property type="molecule type" value="Genomic_DNA"/>
</dbReference>
<sequence>MEEELWFFFLKIVCGVCDKKVGLNRYKILKSDAWLCPDCFHKAGGLGVVSVSTDTIEELKATIDAKIAKLAEDPLSCAEGMYQFCIDNKFGSGFNEKWGVKHFKVLEDNLMNGEKIHMTYIGMHDYQSTTKHDGNYAYAITNKRIMFGQKTMAGEKFKAVDHEKINDISFETGMLFGFLTIDTPQEKIKVALDKDSAKSINNHIHQVLDTLKNKPNEAQPQAVSAPISTADELKKFKELCDMGVITEDEFNAKKKQLLGI</sequence>
<dbReference type="AlphaFoldDB" id="A0A9X6Y7J2"/>
<protein>
    <recommendedName>
        <fullName evidence="5">DUF4428 domain-containing protein</fullName>
    </recommendedName>
</protein>
<name>A0A9X6Y7J2_BACTU</name>
<gene>
    <name evidence="3" type="ORF">CON71_30630</name>
</gene>
<feature type="domain" description="SHOCT" evidence="1">
    <location>
        <begin position="231"/>
        <end position="258"/>
    </location>
</feature>